<gene>
    <name evidence="2" type="ORF">OLX77_05870</name>
</gene>
<reference evidence="2" key="2">
    <citation type="submission" date="2022-10" db="EMBL/GenBank/DDBJ databases">
        <authorList>
            <person name="Aronson H.S."/>
        </authorList>
    </citation>
    <scope>NUCLEOTIDE SEQUENCE</scope>
    <source>
        <strain evidence="2">RS19-109</strain>
    </source>
</reference>
<proteinExistence type="predicted"/>
<feature type="transmembrane region" description="Helical" evidence="1">
    <location>
        <begin position="77"/>
        <end position="96"/>
    </location>
</feature>
<comment type="caution">
    <text evidence="2">The sequence shown here is derived from an EMBL/GenBank/DDBJ whole genome shotgun (WGS) entry which is preliminary data.</text>
</comment>
<dbReference type="AlphaFoldDB" id="A0A9X4RPX9"/>
<evidence type="ECO:0000313" key="2">
    <source>
        <dbReference type="EMBL" id="MDG4475687.1"/>
    </source>
</evidence>
<protein>
    <submittedName>
        <fullName evidence="2">Uncharacterized protein</fullName>
    </submittedName>
</protein>
<evidence type="ECO:0000256" key="1">
    <source>
        <dbReference type="SAM" id="Phobius"/>
    </source>
</evidence>
<reference evidence="2" key="1">
    <citation type="journal article" date="2022" name="bioRxiv">
        <title>Thiovibrio frasassiensisgen. nov., sp. nov., an autotrophic, elemental sulfur disproportionating bacterium isolated from sulfidic karst sediment, and proposal of Thiovibrionaceae fam. nov.</title>
        <authorList>
            <person name="Aronson H."/>
            <person name="Thomas C."/>
            <person name="Bhattacharyya M."/>
            <person name="Eckstein S."/>
            <person name="Jensen S."/>
            <person name="Barco R."/>
            <person name="Macalady J."/>
            <person name="Amend J."/>
        </authorList>
    </citation>
    <scope>NUCLEOTIDE SEQUENCE</scope>
    <source>
        <strain evidence="2">RS19-109</strain>
    </source>
</reference>
<keyword evidence="1" id="KW-0472">Membrane</keyword>
<dbReference type="RefSeq" id="WP_307632660.1">
    <property type="nucleotide sequence ID" value="NZ_JAPHEH010000001.1"/>
</dbReference>
<dbReference type="Proteomes" id="UP001154240">
    <property type="component" value="Unassembled WGS sequence"/>
</dbReference>
<accession>A0A9X4RPX9</accession>
<keyword evidence="1" id="KW-0812">Transmembrane</keyword>
<dbReference type="EMBL" id="JAPHEH010000001">
    <property type="protein sequence ID" value="MDG4475687.1"/>
    <property type="molecule type" value="Genomic_DNA"/>
</dbReference>
<organism evidence="2 3">
    <name type="scientific">Thiovibrio frasassiensis</name>
    <dbReference type="NCBI Taxonomy" id="2984131"/>
    <lineage>
        <taxon>Bacteria</taxon>
        <taxon>Pseudomonadati</taxon>
        <taxon>Thermodesulfobacteriota</taxon>
        <taxon>Desulfobulbia</taxon>
        <taxon>Desulfobulbales</taxon>
        <taxon>Thiovibrionaceae</taxon>
        <taxon>Thiovibrio</taxon>
    </lineage>
</organism>
<sequence>MQHILSIIMILIGAVIMLFSLVKARELHILTPFIPERSKSAIIRSLRLHRGLMLFFFLVYCAVAGVFFLGLPFVGEILVGFVFLSGAIFVLLGLHLQSSMLLEIKNTLHGLLPICASCKKIRSADGDPHDPAAWSSVEAFISAKTSADFTHSICPDCLKKLYPDIYK</sequence>
<feature type="transmembrane region" description="Helical" evidence="1">
    <location>
        <begin position="6"/>
        <end position="22"/>
    </location>
</feature>
<keyword evidence="1" id="KW-1133">Transmembrane helix</keyword>
<keyword evidence="3" id="KW-1185">Reference proteome</keyword>
<feature type="transmembrane region" description="Helical" evidence="1">
    <location>
        <begin position="52"/>
        <end position="71"/>
    </location>
</feature>
<evidence type="ECO:0000313" key="3">
    <source>
        <dbReference type="Proteomes" id="UP001154240"/>
    </source>
</evidence>
<name>A0A9X4RPX9_9BACT</name>